<reference evidence="4 5" key="1">
    <citation type="submission" date="2016-02" db="EMBL/GenBank/DDBJ databases">
        <authorList>
            <person name="Wen L."/>
            <person name="He K."/>
            <person name="Yang H."/>
        </authorList>
    </citation>
    <scope>NUCLEOTIDE SEQUENCE [LARGE SCALE GENOMIC DNA]</scope>
    <source>
        <strain evidence="4 5">MJR8628A</strain>
    </source>
</reference>
<dbReference type="STRING" id="1261.HMPREF3195_01758"/>
<protein>
    <recommendedName>
        <fullName evidence="3">dTTP/UTP pyrophosphatase</fullName>
        <shortName evidence="3">dTTPase/UTPase</shortName>
        <ecNumber evidence="3">3.6.1.9</ecNumber>
    </recommendedName>
    <alternativeName>
        <fullName evidence="3">Nucleoside triphosphate pyrophosphatase</fullName>
    </alternativeName>
    <alternativeName>
        <fullName evidence="3">Nucleotide pyrophosphatase</fullName>
        <shortName evidence="3">Nucleotide PPase</shortName>
    </alternativeName>
</protein>
<gene>
    <name evidence="4" type="ORF">HMPREF3195_01758</name>
</gene>
<dbReference type="GO" id="GO:0036218">
    <property type="term" value="F:dTTP diphosphatase activity"/>
    <property type="evidence" value="ECO:0007669"/>
    <property type="project" value="RHEA"/>
</dbReference>
<evidence type="ECO:0000256" key="2">
    <source>
        <dbReference type="ARBA" id="ARBA00022801"/>
    </source>
</evidence>
<comment type="cofactor">
    <cofactor evidence="1 3">
        <name>a divalent metal cation</name>
        <dbReference type="ChEBI" id="CHEBI:60240"/>
    </cofactor>
</comment>
<evidence type="ECO:0000256" key="3">
    <source>
        <dbReference type="HAMAP-Rule" id="MF_00528"/>
    </source>
</evidence>
<feature type="site" description="Important for substrate specificity" evidence="3">
    <location>
        <position position="93"/>
    </location>
</feature>
<keyword evidence="3" id="KW-0963">Cytoplasm</keyword>
<comment type="similarity">
    <text evidence="3">Belongs to the Maf family. YhdE subfamily.</text>
</comment>
<dbReference type="GO" id="GO:0036221">
    <property type="term" value="F:UTP diphosphatase activity"/>
    <property type="evidence" value="ECO:0007669"/>
    <property type="project" value="RHEA"/>
</dbReference>
<accession>A0A135YMM9</accession>
<keyword evidence="3" id="KW-0546">Nucleotide metabolism</keyword>
<dbReference type="HAMAP" id="MF_00528">
    <property type="entry name" value="Maf"/>
    <property type="match status" value="1"/>
</dbReference>
<dbReference type="EC" id="3.6.1.9" evidence="3"/>
<comment type="caution">
    <text evidence="3">Lacks conserved residue(s) required for the propagation of feature annotation.</text>
</comment>
<sequence length="207" mass="23585">MRVINMNKNIVLASGSPRRKQLLDMCGLEFDVITADLDEEIIEKEINSTYSGKQSYYIAEKMVERLSREKALVVKDQAEKKYGEDYIVIGSDTLVVDENQILGKPKDKDDAYRILRSLCGKLHRVYTGASLVYDDRVESFVSHTEVLFYDYDQKMEDIINKYIEGGSPMDKAGAYGIQDMGALLVKEIRGDYYTVMGLPLAELIRKI</sequence>
<dbReference type="GO" id="GO:0009117">
    <property type="term" value="P:nucleotide metabolic process"/>
    <property type="evidence" value="ECO:0007669"/>
    <property type="project" value="UniProtKB-KW"/>
</dbReference>
<dbReference type="CDD" id="cd00555">
    <property type="entry name" value="Maf"/>
    <property type="match status" value="1"/>
</dbReference>
<dbReference type="PATRIC" id="fig|1261.5.peg.1763"/>
<keyword evidence="2 3" id="KW-0378">Hydrolase</keyword>
<dbReference type="AlphaFoldDB" id="A0A135YMM9"/>
<dbReference type="EMBL" id="LSQZ01000087">
    <property type="protein sequence ID" value="KXI10638.1"/>
    <property type="molecule type" value="Genomic_DNA"/>
</dbReference>
<evidence type="ECO:0000313" key="5">
    <source>
        <dbReference type="Proteomes" id="UP000070326"/>
    </source>
</evidence>
<dbReference type="GO" id="GO:0005737">
    <property type="term" value="C:cytoplasm"/>
    <property type="evidence" value="ECO:0007669"/>
    <property type="project" value="UniProtKB-SubCell"/>
</dbReference>
<organism evidence="4 5">
    <name type="scientific">Peptostreptococcus anaerobius</name>
    <dbReference type="NCBI Taxonomy" id="1261"/>
    <lineage>
        <taxon>Bacteria</taxon>
        <taxon>Bacillati</taxon>
        <taxon>Bacillota</taxon>
        <taxon>Clostridia</taxon>
        <taxon>Peptostreptococcales</taxon>
        <taxon>Peptostreptococcaceae</taxon>
        <taxon>Peptostreptococcus</taxon>
    </lineage>
</organism>
<name>A0A135YMM9_9FIRM</name>
<dbReference type="Gene3D" id="3.90.950.10">
    <property type="match status" value="1"/>
</dbReference>
<feature type="site" description="Important for substrate specificity" evidence="3">
    <location>
        <position position="178"/>
    </location>
</feature>
<dbReference type="PANTHER" id="PTHR43213:SF5">
    <property type="entry name" value="BIFUNCTIONAL DTTP_UTP PYROPHOSPHATASE_METHYLTRANSFERASE PROTEIN-RELATED"/>
    <property type="match status" value="1"/>
</dbReference>
<dbReference type="PIRSF" id="PIRSF006305">
    <property type="entry name" value="Maf"/>
    <property type="match status" value="1"/>
</dbReference>
<comment type="caution">
    <text evidence="4">The sequence shown here is derived from an EMBL/GenBank/DDBJ whole genome shotgun (WGS) entry which is preliminary data.</text>
</comment>
<evidence type="ECO:0000256" key="1">
    <source>
        <dbReference type="ARBA" id="ARBA00001968"/>
    </source>
</evidence>
<dbReference type="SUPFAM" id="SSF52972">
    <property type="entry name" value="ITPase-like"/>
    <property type="match status" value="1"/>
</dbReference>
<feature type="site" description="Important for substrate specificity" evidence="3">
    <location>
        <position position="18"/>
    </location>
</feature>
<dbReference type="Pfam" id="PF02545">
    <property type="entry name" value="Maf"/>
    <property type="match status" value="1"/>
</dbReference>
<dbReference type="NCBIfam" id="TIGR00172">
    <property type="entry name" value="maf"/>
    <property type="match status" value="1"/>
</dbReference>
<proteinExistence type="inferred from homology"/>
<comment type="function">
    <text evidence="3">Nucleoside triphosphate pyrophosphatase that hydrolyzes dTTP and UTP. May have a dual role in cell division arrest and in preventing the incorporation of modified nucleotides into cellular nucleic acids.</text>
</comment>
<dbReference type="InterPro" id="IPR029001">
    <property type="entry name" value="ITPase-like_fam"/>
</dbReference>
<evidence type="ECO:0000313" key="4">
    <source>
        <dbReference type="EMBL" id="KXI10638.1"/>
    </source>
</evidence>
<dbReference type="PANTHER" id="PTHR43213">
    <property type="entry name" value="BIFUNCTIONAL DTTP/UTP PYROPHOSPHATASE/METHYLTRANSFERASE PROTEIN-RELATED"/>
    <property type="match status" value="1"/>
</dbReference>
<dbReference type="Proteomes" id="UP000070326">
    <property type="component" value="Unassembled WGS sequence"/>
</dbReference>
<comment type="subcellular location">
    <subcellularLocation>
        <location evidence="3">Cytoplasm</location>
    </subcellularLocation>
</comment>
<dbReference type="eggNOG" id="COG0424">
    <property type="taxonomic scope" value="Bacteria"/>
</dbReference>
<feature type="active site" description="Proton acceptor" evidence="3">
    <location>
        <position position="92"/>
    </location>
</feature>
<dbReference type="InterPro" id="IPR003697">
    <property type="entry name" value="Maf-like"/>
</dbReference>
<comment type="catalytic activity">
    <reaction evidence="3">
        <text>UTP + H2O = UMP + diphosphate + H(+)</text>
        <dbReference type="Rhea" id="RHEA:29395"/>
        <dbReference type="ChEBI" id="CHEBI:15377"/>
        <dbReference type="ChEBI" id="CHEBI:15378"/>
        <dbReference type="ChEBI" id="CHEBI:33019"/>
        <dbReference type="ChEBI" id="CHEBI:46398"/>
        <dbReference type="ChEBI" id="CHEBI:57865"/>
        <dbReference type="EC" id="3.6.1.9"/>
    </reaction>
</comment>
<comment type="catalytic activity">
    <reaction evidence="3">
        <text>dTTP + H2O = dTMP + diphosphate + H(+)</text>
        <dbReference type="Rhea" id="RHEA:28534"/>
        <dbReference type="ChEBI" id="CHEBI:15377"/>
        <dbReference type="ChEBI" id="CHEBI:15378"/>
        <dbReference type="ChEBI" id="CHEBI:33019"/>
        <dbReference type="ChEBI" id="CHEBI:37568"/>
        <dbReference type="ChEBI" id="CHEBI:63528"/>
        <dbReference type="EC" id="3.6.1.9"/>
    </reaction>
</comment>